<protein>
    <recommendedName>
        <fullName evidence="5">Secreted protein</fullName>
    </recommendedName>
</protein>
<dbReference type="Proteomes" id="UP000075809">
    <property type="component" value="Unassembled WGS sequence"/>
</dbReference>
<reference evidence="3 4" key="1">
    <citation type="submission" date="2015-09" db="EMBL/GenBank/DDBJ databases">
        <title>Trachymyrmex zeteki WGS genome.</title>
        <authorList>
            <person name="Nygaard S."/>
            <person name="Hu H."/>
            <person name="Boomsma J."/>
            <person name="Zhang G."/>
        </authorList>
    </citation>
    <scope>NUCLEOTIDE SEQUENCE [LARGE SCALE GENOMIC DNA]</scope>
    <source>
        <strain evidence="3">Tzet28-1</strain>
        <tissue evidence="3">Whole body</tissue>
    </source>
</reference>
<keyword evidence="4" id="KW-1185">Reference proteome</keyword>
<organism evidence="3 4">
    <name type="scientific">Mycetomoellerius zeteki</name>
    <dbReference type="NCBI Taxonomy" id="64791"/>
    <lineage>
        <taxon>Eukaryota</taxon>
        <taxon>Metazoa</taxon>
        <taxon>Ecdysozoa</taxon>
        <taxon>Arthropoda</taxon>
        <taxon>Hexapoda</taxon>
        <taxon>Insecta</taxon>
        <taxon>Pterygota</taxon>
        <taxon>Neoptera</taxon>
        <taxon>Endopterygota</taxon>
        <taxon>Hymenoptera</taxon>
        <taxon>Apocrita</taxon>
        <taxon>Aculeata</taxon>
        <taxon>Formicoidea</taxon>
        <taxon>Formicidae</taxon>
        <taxon>Myrmicinae</taxon>
        <taxon>Mycetomoellerius</taxon>
    </lineage>
</organism>
<feature type="region of interest" description="Disordered" evidence="1">
    <location>
        <begin position="23"/>
        <end position="76"/>
    </location>
</feature>
<evidence type="ECO:0000256" key="1">
    <source>
        <dbReference type="SAM" id="MobiDB-lite"/>
    </source>
</evidence>
<evidence type="ECO:0000256" key="2">
    <source>
        <dbReference type="SAM" id="SignalP"/>
    </source>
</evidence>
<sequence>MNGTMAMVSFPFFVAIAALRPPMTDAPTSQNSAEPPVKKTKVEDVTAERQYRIRGLRLSGDHERAPNKERLHSLNSTNQSLTNSHYRIYCRVRCIL</sequence>
<feature type="chain" id="PRO_5007591357" description="Secreted protein" evidence="2">
    <location>
        <begin position="27"/>
        <end position="96"/>
    </location>
</feature>
<feature type="signal peptide" evidence="2">
    <location>
        <begin position="1"/>
        <end position="26"/>
    </location>
</feature>
<keyword evidence="2" id="KW-0732">Signal</keyword>
<feature type="compositionally biased region" description="Basic and acidic residues" evidence="1">
    <location>
        <begin position="59"/>
        <end position="72"/>
    </location>
</feature>
<feature type="compositionally biased region" description="Basic and acidic residues" evidence="1">
    <location>
        <begin position="36"/>
        <end position="51"/>
    </location>
</feature>
<name>A0A151WPW2_9HYME</name>
<dbReference type="AlphaFoldDB" id="A0A151WPW2"/>
<evidence type="ECO:0000313" key="3">
    <source>
        <dbReference type="EMBL" id="KYQ49939.1"/>
    </source>
</evidence>
<proteinExistence type="predicted"/>
<gene>
    <name evidence="3" type="ORF">ALC60_10960</name>
</gene>
<evidence type="ECO:0008006" key="5">
    <source>
        <dbReference type="Google" id="ProtNLM"/>
    </source>
</evidence>
<accession>A0A151WPW2</accession>
<evidence type="ECO:0000313" key="4">
    <source>
        <dbReference type="Proteomes" id="UP000075809"/>
    </source>
</evidence>
<dbReference type="EMBL" id="KQ982850">
    <property type="protein sequence ID" value="KYQ49939.1"/>
    <property type="molecule type" value="Genomic_DNA"/>
</dbReference>